<keyword evidence="2" id="KW-1185">Reference proteome</keyword>
<evidence type="ECO:0000313" key="3">
    <source>
        <dbReference type="WBParaSite" id="HPBE_0000893601-mRNA-1"/>
    </source>
</evidence>
<reference evidence="3" key="2">
    <citation type="submission" date="2019-09" db="UniProtKB">
        <authorList>
            <consortium name="WormBaseParasite"/>
        </authorList>
    </citation>
    <scope>IDENTIFICATION</scope>
</reference>
<organism evidence="2 3">
    <name type="scientific">Heligmosomoides polygyrus</name>
    <name type="common">Parasitic roundworm</name>
    <dbReference type="NCBI Taxonomy" id="6339"/>
    <lineage>
        <taxon>Eukaryota</taxon>
        <taxon>Metazoa</taxon>
        <taxon>Ecdysozoa</taxon>
        <taxon>Nematoda</taxon>
        <taxon>Chromadorea</taxon>
        <taxon>Rhabditida</taxon>
        <taxon>Rhabditina</taxon>
        <taxon>Rhabditomorpha</taxon>
        <taxon>Strongyloidea</taxon>
        <taxon>Heligmosomidae</taxon>
        <taxon>Heligmosomoides</taxon>
    </lineage>
</organism>
<accession>A0A3P7XV18</accession>
<name>A0A183FN86_HELPZ</name>
<dbReference type="WBParaSite" id="HPBE_0000893601-mRNA-1">
    <property type="protein sequence ID" value="HPBE_0000893601-mRNA-1"/>
    <property type="gene ID" value="HPBE_0000893601"/>
</dbReference>
<accession>A0A183FN86</accession>
<gene>
    <name evidence="1" type="ORF">HPBE_LOCUS8937</name>
</gene>
<evidence type="ECO:0000313" key="1">
    <source>
        <dbReference type="EMBL" id="VDO78451.1"/>
    </source>
</evidence>
<sequence length="215" mass="25028">MFVFRSLKATIRNIPRGSVKAVIEKTSRNITRGSLTNGIEETRRNIPWSSESPKHNIFPSKINDAHFIRFRKPGFNLFHTGQRLAARVRLVYQAIGRNAGKLNPIPVLVSSILFQHMLEYTLHFTSDVSPQRFLQISDNDDRFGKLRDTDQVCIVLRTMYYQVSTFAYLVVIMDVQLYNGKYQFYEVYPIGDVLHMVKWSTCNLLAKYRNDMPRC</sequence>
<evidence type="ECO:0000313" key="2">
    <source>
        <dbReference type="Proteomes" id="UP000050761"/>
    </source>
</evidence>
<dbReference type="OrthoDB" id="5817316at2759"/>
<dbReference type="EMBL" id="UZAH01026295">
    <property type="protein sequence ID" value="VDO78451.1"/>
    <property type="molecule type" value="Genomic_DNA"/>
</dbReference>
<protein>
    <submittedName>
        <fullName evidence="3">28S ribosomal protein S24, mitochondrial</fullName>
    </submittedName>
</protein>
<dbReference type="AlphaFoldDB" id="A0A183FN86"/>
<proteinExistence type="predicted"/>
<reference evidence="1 2" key="1">
    <citation type="submission" date="2018-11" db="EMBL/GenBank/DDBJ databases">
        <authorList>
            <consortium name="Pathogen Informatics"/>
        </authorList>
    </citation>
    <scope>NUCLEOTIDE SEQUENCE [LARGE SCALE GENOMIC DNA]</scope>
</reference>
<dbReference type="Proteomes" id="UP000050761">
    <property type="component" value="Unassembled WGS sequence"/>
</dbReference>